<dbReference type="InterPro" id="IPR009956">
    <property type="entry name" value="Post-segregation_anti-tox_CcdA"/>
</dbReference>
<protein>
    <submittedName>
        <fullName evidence="2">Type II toxin-antitoxin system CcdA family antitoxin</fullName>
    </submittedName>
</protein>
<accession>A0ABW3V4C8</accession>
<sequence length="63" mass="7154">MRIILVKIENAMPENQSENLIKRAPNLTIDRALHMEARSYKRNISRAAEIGIAQAIIEVARIV</sequence>
<gene>
    <name evidence="2" type="ORF">ACFQ35_05725</name>
</gene>
<organism evidence="2 3">
    <name type="scientific">Pseudochrobactrum kiredjianiae</name>
    <dbReference type="NCBI Taxonomy" id="386305"/>
    <lineage>
        <taxon>Bacteria</taxon>
        <taxon>Pseudomonadati</taxon>
        <taxon>Pseudomonadota</taxon>
        <taxon>Alphaproteobacteria</taxon>
        <taxon>Hyphomicrobiales</taxon>
        <taxon>Brucellaceae</taxon>
        <taxon>Pseudochrobactrum</taxon>
    </lineage>
</organism>
<keyword evidence="3" id="KW-1185">Reference proteome</keyword>
<evidence type="ECO:0000256" key="1">
    <source>
        <dbReference type="ARBA" id="ARBA00022649"/>
    </source>
</evidence>
<evidence type="ECO:0000313" key="2">
    <source>
        <dbReference type="EMBL" id="MFD1226650.1"/>
    </source>
</evidence>
<comment type="caution">
    <text evidence="2">The sequence shown here is derived from an EMBL/GenBank/DDBJ whole genome shotgun (WGS) entry which is preliminary data.</text>
</comment>
<evidence type="ECO:0000313" key="3">
    <source>
        <dbReference type="Proteomes" id="UP001597263"/>
    </source>
</evidence>
<reference evidence="3" key="1">
    <citation type="journal article" date="2019" name="Int. J. Syst. Evol. Microbiol.">
        <title>The Global Catalogue of Microorganisms (GCM) 10K type strain sequencing project: providing services to taxonomists for standard genome sequencing and annotation.</title>
        <authorList>
            <consortium name="The Broad Institute Genomics Platform"/>
            <consortium name="The Broad Institute Genome Sequencing Center for Infectious Disease"/>
            <person name="Wu L."/>
            <person name="Ma J."/>
        </authorList>
    </citation>
    <scope>NUCLEOTIDE SEQUENCE [LARGE SCALE GENOMIC DNA]</scope>
    <source>
        <strain evidence="3">CCUG 49584</strain>
    </source>
</reference>
<keyword evidence="1" id="KW-1277">Toxin-antitoxin system</keyword>
<name>A0ABW3V4C8_9HYPH</name>
<proteinExistence type="predicted"/>
<dbReference type="Proteomes" id="UP001597263">
    <property type="component" value="Unassembled WGS sequence"/>
</dbReference>
<dbReference type="RefSeq" id="WP_353074561.1">
    <property type="nucleotide sequence ID" value="NZ_JAUCBM010000037.1"/>
</dbReference>
<dbReference type="EMBL" id="JBHTMA010000031">
    <property type="protein sequence ID" value="MFD1226650.1"/>
    <property type="molecule type" value="Genomic_DNA"/>
</dbReference>
<dbReference type="Pfam" id="PF07362">
    <property type="entry name" value="CcdA"/>
    <property type="match status" value="1"/>
</dbReference>